<evidence type="ECO:0000256" key="7">
    <source>
        <dbReference type="ARBA" id="ARBA00023136"/>
    </source>
</evidence>
<evidence type="ECO:0000313" key="10">
    <source>
        <dbReference type="EMBL" id="ADP33948.1"/>
    </source>
</evidence>
<reference evidence="10 11" key="1">
    <citation type="journal article" date="2011" name="Front. Microbiol.">
        <title>Genomic signatures of strain selection and enhancement in Bacillus atrophaeus var. globigii, a historical biowarfare simulant.</title>
        <authorList>
            <person name="Gibbons H.S."/>
            <person name="Broomall S.M."/>
            <person name="McNew L.A."/>
            <person name="Daligault H."/>
            <person name="Chapman C."/>
            <person name="Bruce D."/>
            <person name="Karavis M."/>
            <person name="Krepps M."/>
            <person name="McGregor P.A."/>
            <person name="Hong C."/>
            <person name="Park K.H."/>
            <person name="Akmal A."/>
            <person name="Feldman A."/>
            <person name="Lin J.S."/>
            <person name="Chang W.E."/>
            <person name="Higgs B.W."/>
            <person name="Demirev P."/>
            <person name="Lindquist J."/>
            <person name="Liem A."/>
            <person name="Fochler E."/>
            <person name="Read T.D."/>
            <person name="Tapia R."/>
            <person name="Johnson S."/>
            <person name="Bishop-Lilly K.A."/>
            <person name="Detter C."/>
            <person name="Han C."/>
            <person name="Sozhamannan S."/>
            <person name="Rosenzweig C.N."/>
            <person name="Skowronski E.W."/>
        </authorList>
    </citation>
    <scope>NUCLEOTIDE SEQUENCE [LARGE SCALE GENOMIC DNA]</scope>
    <source>
        <strain evidence="10 11">1942</strain>
    </source>
</reference>
<feature type="domain" description="ABC transmembrane type-2" evidence="9">
    <location>
        <begin position="19"/>
        <end position="244"/>
    </location>
</feature>
<feature type="transmembrane region" description="Helical" evidence="8">
    <location>
        <begin position="96"/>
        <end position="122"/>
    </location>
</feature>
<organism evidence="10 11">
    <name type="scientific">Bacillus atrophaeus (strain 1942)</name>
    <dbReference type="NCBI Taxonomy" id="720555"/>
    <lineage>
        <taxon>Bacteria</taxon>
        <taxon>Bacillati</taxon>
        <taxon>Bacillota</taxon>
        <taxon>Bacilli</taxon>
        <taxon>Bacillales</taxon>
        <taxon>Bacillaceae</taxon>
        <taxon>Bacillus</taxon>
    </lineage>
</organism>
<proteinExistence type="inferred from homology"/>
<evidence type="ECO:0000256" key="5">
    <source>
        <dbReference type="ARBA" id="ARBA00022692"/>
    </source>
</evidence>
<feature type="transmembrane region" description="Helical" evidence="8">
    <location>
        <begin position="58"/>
        <end position="75"/>
    </location>
</feature>
<name>A0ABN3ZGC6_BACA1</name>
<keyword evidence="3" id="KW-0813">Transport</keyword>
<dbReference type="PROSITE" id="PS51012">
    <property type="entry name" value="ABC_TM2"/>
    <property type="match status" value="1"/>
</dbReference>
<feature type="transmembrane region" description="Helical" evidence="8">
    <location>
        <begin position="20"/>
        <end position="38"/>
    </location>
</feature>
<keyword evidence="6 8" id="KW-1133">Transmembrane helix</keyword>
<dbReference type="InterPro" id="IPR047817">
    <property type="entry name" value="ABC2_TM_bact-type"/>
</dbReference>
<dbReference type="EMBL" id="CP002207">
    <property type="protein sequence ID" value="ADP33948.1"/>
    <property type="molecule type" value="Genomic_DNA"/>
</dbReference>
<keyword evidence="11" id="KW-1185">Reference proteome</keyword>
<dbReference type="InterPro" id="IPR013525">
    <property type="entry name" value="ABC2_TM"/>
</dbReference>
<evidence type="ECO:0000256" key="1">
    <source>
        <dbReference type="ARBA" id="ARBA00004651"/>
    </source>
</evidence>
<comment type="similarity">
    <text evidence="2">Belongs to the ABC-2 integral membrane protein family.</text>
</comment>
<accession>A0ABN3ZGC6</accession>
<evidence type="ECO:0000256" key="6">
    <source>
        <dbReference type="ARBA" id="ARBA00022989"/>
    </source>
</evidence>
<comment type="subcellular location">
    <subcellularLocation>
        <location evidence="1">Cell membrane</location>
        <topology evidence="1">Multi-pass membrane protein</topology>
    </subcellularLocation>
</comment>
<keyword evidence="7 8" id="KW-0472">Membrane</keyword>
<evidence type="ECO:0000256" key="3">
    <source>
        <dbReference type="ARBA" id="ARBA00022448"/>
    </source>
</evidence>
<dbReference type="Pfam" id="PF12698">
    <property type="entry name" value="ABC2_membrane_3"/>
    <property type="match status" value="1"/>
</dbReference>
<dbReference type="Proteomes" id="UP000006867">
    <property type="component" value="Chromosome"/>
</dbReference>
<dbReference type="RefSeq" id="WP_003326826.1">
    <property type="nucleotide sequence ID" value="NC_014639.1"/>
</dbReference>
<dbReference type="InterPro" id="IPR051449">
    <property type="entry name" value="ABC-2_transporter_component"/>
</dbReference>
<keyword evidence="5 8" id="KW-0812">Transmembrane</keyword>
<dbReference type="PANTHER" id="PTHR30294">
    <property type="entry name" value="MEMBRANE COMPONENT OF ABC TRANSPORTER YHHJ-RELATED"/>
    <property type="match status" value="1"/>
</dbReference>
<feature type="transmembrane region" description="Helical" evidence="8">
    <location>
        <begin position="134"/>
        <end position="157"/>
    </location>
</feature>
<sequence>MNFIRILKFDFMNILRTPALLLVNTVFPFILIATMGFVTKSNFGASSVSSYDYYGVNMTIFAVALIAMTAANTFMEEKVRKGNIRILYAPVSKMDIYLSKLISTYLFGTISYSFILFLAQTLFQLNFGGRNLPYVMLLINIFLLFGCCFGTMFCCICKNEEQANSIMQIPVAFFVFFGGVFFGIHRLGVTVNKISNLSPVKWVSECAFRIIYDNDFSIFLPVLSSLLLSSIVCIIVSQIVFKPEEYVC</sequence>
<evidence type="ECO:0000256" key="4">
    <source>
        <dbReference type="ARBA" id="ARBA00022475"/>
    </source>
</evidence>
<keyword evidence="4" id="KW-1003">Cell membrane</keyword>
<protein>
    <submittedName>
        <fullName evidence="10">ABC transporter permease</fullName>
    </submittedName>
</protein>
<feature type="transmembrane region" description="Helical" evidence="8">
    <location>
        <begin position="218"/>
        <end position="241"/>
    </location>
</feature>
<feature type="transmembrane region" description="Helical" evidence="8">
    <location>
        <begin position="169"/>
        <end position="188"/>
    </location>
</feature>
<gene>
    <name evidence="10" type="ordered locus">BATR1942_15145</name>
</gene>
<evidence type="ECO:0000256" key="2">
    <source>
        <dbReference type="ARBA" id="ARBA00007783"/>
    </source>
</evidence>
<evidence type="ECO:0000313" key="11">
    <source>
        <dbReference type="Proteomes" id="UP000006867"/>
    </source>
</evidence>
<evidence type="ECO:0000259" key="9">
    <source>
        <dbReference type="PROSITE" id="PS51012"/>
    </source>
</evidence>
<dbReference type="PANTHER" id="PTHR30294:SF48">
    <property type="entry name" value="LINEARMYCIN RESISTANCE PERMEASE PROTEIN LNRM"/>
    <property type="match status" value="1"/>
</dbReference>
<evidence type="ECO:0000256" key="8">
    <source>
        <dbReference type="SAM" id="Phobius"/>
    </source>
</evidence>